<protein>
    <submittedName>
        <fullName evidence="2">Uncharacterized protein</fullName>
    </submittedName>
</protein>
<organism evidence="2 3">
    <name type="scientific">Linum trigynum</name>
    <dbReference type="NCBI Taxonomy" id="586398"/>
    <lineage>
        <taxon>Eukaryota</taxon>
        <taxon>Viridiplantae</taxon>
        <taxon>Streptophyta</taxon>
        <taxon>Embryophyta</taxon>
        <taxon>Tracheophyta</taxon>
        <taxon>Spermatophyta</taxon>
        <taxon>Magnoliopsida</taxon>
        <taxon>eudicotyledons</taxon>
        <taxon>Gunneridae</taxon>
        <taxon>Pentapetalae</taxon>
        <taxon>rosids</taxon>
        <taxon>fabids</taxon>
        <taxon>Malpighiales</taxon>
        <taxon>Linaceae</taxon>
        <taxon>Linum</taxon>
    </lineage>
</organism>
<dbReference type="AlphaFoldDB" id="A0AAV2F562"/>
<dbReference type="EMBL" id="OZ034819">
    <property type="protein sequence ID" value="CAL1393103.1"/>
    <property type="molecule type" value="Genomic_DNA"/>
</dbReference>
<keyword evidence="3" id="KW-1185">Reference proteome</keyword>
<feature type="region of interest" description="Disordered" evidence="1">
    <location>
        <begin position="1"/>
        <end position="70"/>
    </location>
</feature>
<evidence type="ECO:0000313" key="3">
    <source>
        <dbReference type="Proteomes" id="UP001497516"/>
    </source>
</evidence>
<accession>A0AAV2F562</accession>
<reference evidence="2 3" key="1">
    <citation type="submission" date="2024-04" db="EMBL/GenBank/DDBJ databases">
        <authorList>
            <person name="Fracassetti M."/>
        </authorList>
    </citation>
    <scope>NUCLEOTIDE SEQUENCE [LARGE SCALE GENOMIC DNA]</scope>
</reference>
<sequence length="70" mass="8100">MQVTKRMNFPAREVSSAATRGRAEEEAAVRKQRGWKRGRWDGHRSCKRKSTFTGGDMTKTWSSRSTKRLL</sequence>
<gene>
    <name evidence="2" type="ORF">LTRI10_LOCUS33700</name>
</gene>
<evidence type="ECO:0000313" key="2">
    <source>
        <dbReference type="EMBL" id="CAL1393103.1"/>
    </source>
</evidence>
<proteinExistence type="predicted"/>
<dbReference type="Proteomes" id="UP001497516">
    <property type="component" value="Chromosome 6"/>
</dbReference>
<evidence type="ECO:0000256" key="1">
    <source>
        <dbReference type="SAM" id="MobiDB-lite"/>
    </source>
</evidence>
<name>A0AAV2F562_9ROSI</name>